<dbReference type="AlphaFoldDB" id="A0AAU9D9U9"/>
<protein>
    <submittedName>
        <fullName evidence="1">Uncharacterized protein</fullName>
    </submittedName>
</protein>
<evidence type="ECO:0000313" key="2">
    <source>
        <dbReference type="Proteomes" id="UP001321804"/>
    </source>
</evidence>
<accession>A0AAU9D9U9</accession>
<gene>
    <name evidence="1" type="ORF">KIMC2_09770</name>
</gene>
<evidence type="ECO:0000313" key="1">
    <source>
        <dbReference type="EMBL" id="BDR56415.1"/>
    </source>
</evidence>
<sequence>MFPYQFEINKEYYFVNKLNLVMPITVSQVSPNSVTFNTSFNQNWTLTPDSQEFKEHRIFKSKNSAEIFAGGCCS</sequence>
<name>A0AAU9D9U9_9LACO</name>
<reference evidence="1 2" key="1">
    <citation type="journal article" date="2023" name="Microbiol. Spectr.">
        <title>Symbiosis of Carpenter Bees with Uncharacterized Lactic Acid Bacteria Showing NAD Auxotrophy.</title>
        <authorList>
            <person name="Kawasaki S."/>
            <person name="Ozawa K."/>
            <person name="Mori T."/>
            <person name="Yamamoto A."/>
            <person name="Ito M."/>
            <person name="Ohkuma M."/>
            <person name="Sakamoto M."/>
            <person name="Matsutani M."/>
        </authorList>
    </citation>
    <scope>NUCLEOTIDE SEQUENCE [LARGE SCALE GENOMIC DNA]</scope>
    <source>
        <strain evidence="1 2">KimC2</strain>
    </source>
</reference>
<dbReference type="KEGG" id="xak:KIMC2_09770"/>
<dbReference type="RefSeq" id="WP_317698350.1">
    <property type="nucleotide sequence ID" value="NZ_AP026801.1"/>
</dbReference>
<proteinExistence type="predicted"/>
<keyword evidence="2" id="KW-1185">Reference proteome</keyword>
<dbReference type="EMBL" id="AP026801">
    <property type="protein sequence ID" value="BDR56415.1"/>
    <property type="molecule type" value="Genomic_DNA"/>
</dbReference>
<organism evidence="1 2">
    <name type="scientific">Xylocopilactobacillus apis</name>
    <dbReference type="NCBI Taxonomy" id="2932183"/>
    <lineage>
        <taxon>Bacteria</taxon>
        <taxon>Bacillati</taxon>
        <taxon>Bacillota</taxon>
        <taxon>Bacilli</taxon>
        <taxon>Lactobacillales</taxon>
        <taxon>Lactobacillaceae</taxon>
        <taxon>Xylocopilactobacillus</taxon>
    </lineage>
</organism>
<dbReference type="Proteomes" id="UP001321804">
    <property type="component" value="Chromosome"/>
</dbReference>